<dbReference type="STRING" id="66420.A0A194PQJ8"/>
<proteinExistence type="predicted"/>
<evidence type="ECO:0000313" key="2">
    <source>
        <dbReference type="EMBL" id="KPI95726.1"/>
    </source>
</evidence>
<sequence>MGLITSREPTMLDGPVASTKSNHVRQPSTRNRTKPPMPDRDELENRFIKVLVSEQLPPAFLFTNTAIFVYGFHLFCEEKRPLSLKCC</sequence>
<evidence type="ECO:0000256" key="1">
    <source>
        <dbReference type="SAM" id="MobiDB-lite"/>
    </source>
</evidence>
<reference evidence="2 3" key="1">
    <citation type="journal article" date="2015" name="Nat. Commun.">
        <title>Outbred genome sequencing and CRISPR/Cas9 gene editing in butterflies.</title>
        <authorList>
            <person name="Li X."/>
            <person name="Fan D."/>
            <person name="Zhang W."/>
            <person name="Liu G."/>
            <person name="Zhang L."/>
            <person name="Zhao L."/>
            <person name="Fang X."/>
            <person name="Chen L."/>
            <person name="Dong Y."/>
            <person name="Chen Y."/>
            <person name="Ding Y."/>
            <person name="Zhao R."/>
            <person name="Feng M."/>
            <person name="Zhu Y."/>
            <person name="Feng Y."/>
            <person name="Jiang X."/>
            <person name="Zhu D."/>
            <person name="Xiang H."/>
            <person name="Feng X."/>
            <person name="Li S."/>
            <person name="Wang J."/>
            <person name="Zhang G."/>
            <person name="Kronforst M.R."/>
            <person name="Wang W."/>
        </authorList>
    </citation>
    <scope>NUCLEOTIDE SEQUENCE [LARGE SCALE GENOMIC DNA]</scope>
    <source>
        <strain evidence="2">Ya'a_city_454_Px</strain>
        <tissue evidence="2">Whole body</tissue>
    </source>
</reference>
<gene>
    <name evidence="2" type="ORF">RR46_11439</name>
</gene>
<dbReference type="AlphaFoldDB" id="A0A194PQJ8"/>
<accession>A0A194PQJ8</accession>
<dbReference type="EMBL" id="KQ459595">
    <property type="protein sequence ID" value="KPI95726.1"/>
    <property type="molecule type" value="Genomic_DNA"/>
</dbReference>
<feature type="compositionally biased region" description="Polar residues" evidence="1">
    <location>
        <begin position="18"/>
        <end position="30"/>
    </location>
</feature>
<name>A0A194PQJ8_PAPXU</name>
<evidence type="ECO:0000313" key="3">
    <source>
        <dbReference type="Proteomes" id="UP000053268"/>
    </source>
</evidence>
<organism evidence="2 3">
    <name type="scientific">Papilio xuthus</name>
    <name type="common">Asian swallowtail butterfly</name>
    <dbReference type="NCBI Taxonomy" id="66420"/>
    <lineage>
        <taxon>Eukaryota</taxon>
        <taxon>Metazoa</taxon>
        <taxon>Ecdysozoa</taxon>
        <taxon>Arthropoda</taxon>
        <taxon>Hexapoda</taxon>
        <taxon>Insecta</taxon>
        <taxon>Pterygota</taxon>
        <taxon>Neoptera</taxon>
        <taxon>Endopterygota</taxon>
        <taxon>Lepidoptera</taxon>
        <taxon>Glossata</taxon>
        <taxon>Ditrysia</taxon>
        <taxon>Papilionoidea</taxon>
        <taxon>Papilionidae</taxon>
        <taxon>Papilioninae</taxon>
        <taxon>Papilio</taxon>
    </lineage>
</organism>
<keyword evidence="3" id="KW-1185">Reference proteome</keyword>
<feature type="region of interest" description="Disordered" evidence="1">
    <location>
        <begin position="1"/>
        <end position="40"/>
    </location>
</feature>
<dbReference type="Proteomes" id="UP000053268">
    <property type="component" value="Unassembled WGS sequence"/>
</dbReference>
<protein>
    <submittedName>
        <fullName evidence="2">Formin-like protein CG32138</fullName>
    </submittedName>
</protein>